<name>A0A9D7SAS4_9BACT</name>
<proteinExistence type="predicted"/>
<dbReference type="EMBL" id="JADKFW010000017">
    <property type="protein sequence ID" value="MBK9719192.1"/>
    <property type="molecule type" value="Genomic_DNA"/>
</dbReference>
<organism evidence="1 2">
    <name type="scientific">Candidatus Defluviibacterium haderslevense</name>
    <dbReference type="NCBI Taxonomy" id="2981993"/>
    <lineage>
        <taxon>Bacteria</taxon>
        <taxon>Pseudomonadati</taxon>
        <taxon>Bacteroidota</taxon>
        <taxon>Saprospiria</taxon>
        <taxon>Saprospirales</taxon>
        <taxon>Saprospiraceae</taxon>
        <taxon>Candidatus Defluviibacterium</taxon>
    </lineage>
</organism>
<evidence type="ECO:0000313" key="2">
    <source>
        <dbReference type="Proteomes" id="UP000808349"/>
    </source>
</evidence>
<dbReference type="PROSITE" id="PS51257">
    <property type="entry name" value="PROKAR_LIPOPROTEIN"/>
    <property type="match status" value="1"/>
</dbReference>
<comment type="caution">
    <text evidence="1">The sequence shown here is derived from an EMBL/GenBank/DDBJ whole genome shotgun (WGS) entry which is preliminary data.</text>
</comment>
<protein>
    <recommendedName>
        <fullName evidence="3">Lipoprotein</fullName>
    </recommendedName>
</protein>
<accession>A0A9D7SAS4</accession>
<evidence type="ECO:0000313" key="1">
    <source>
        <dbReference type="EMBL" id="MBK9719192.1"/>
    </source>
</evidence>
<dbReference type="Proteomes" id="UP000808349">
    <property type="component" value="Unassembled WGS sequence"/>
</dbReference>
<gene>
    <name evidence="1" type="ORF">IPO85_17070</name>
</gene>
<reference evidence="1 2" key="1">
    <citation type="submission" date="2020-10" db="EMBL/GenBank/DDBJ databases">
        <title>Connecting structure to function with the recovery of over 1000 high-quality activated sludge metagenome-assembled genomes encoding full-length rRNA genes using long-read sequencing.</title>
        <authorList>
            <person name="Singleton C.M."/>
            <person name="Petriglieri F."/>
            <person name="Kristensen J.M."/>
            <person name="Kirkegaard R.H."/>
            <person name="Michaelsen T.Y."/>
            <person name="Andersen M.H."/>
            <person name="Karst S.M."/>
            <person name="Dueholm M.S."/>
            <person name="Nielsen P.H."/>
            <person name="Albertsen M."/>
        </authorList>
    </citation>
    <scope>NUCLEOTIDE SEQUENCE [LARGE SCALE GENOMIC DNA]</scope>
    <source>
        <strain evidence="1">Ribe_18-Q3-R11-54_BAT3C.373</strain>
    </source>
</reference>
<sequence>MRHLTCLIFGLTLFATLSCKNDTQRSEASSTISSNDIFFLICTDPIAHSYHRDYSSTGSYCNGLKRCIQRRYDVIRLPEDEAKSRRSDPCDFCYGH</sequence>
<evidence type="ECO:0008006" key="3">
    <source>
        <dbReference type="Google" id="ProtNLM"/>
    </source>
</evidence>
<dbReference type="AlphaFoldDB" id="A0A9D7SAS4"/>